<dbReference type="InterPro" id="IPR051414">
    <property type="entry name" value="Adenylate-forming_Reductase"/>
</dbReference>
<gene>
    <name evidence="5" type="ORF">A4X09_0g680</name>
</gene>
<dbReference type="Gene3D" id="3.40.50.720">
    <property type="entry name" value="NAD(P)-binding Rossmann-like Domain"/>
    <property type="match status" value="1"/>
</dbReference>
<dbReference type="SUPFAM" id="SSF51735">
    <property type="entry name" value="NAD(P)-binding Rossmann-fold domains"/>
    <property type="match status" value="1"/>
</dbReference>
<sequence length="1107" mass="120136">MASQQPKLFTRKDLPILLPDFHRWMAREHPDFVVRKDVQLTQDQITTAKYDESQWRDVTCAKFAELVDAAAFLLGEDEFAEWPLRTAKDPKDAEPPKIAALLGSETASVVTLEGLIKRGLSILTLSPRNTIDLLITMLVDQNIEHLIYAPPFAQLAAGIKATLAQQHPSRSLALGQLPSFERLSDYDVKTPFPYDLDTRAEWTKPVLYVHTSGSSGNMPTICAYTHEMLIKLPLAYQWDSLIGARLYCAVPIFHVMAHFFGIVYSGTSLQTRLTPPGGPPLAGSDLAAFLRGAKATSALLVPAQIDSLMDVPEGLEVLSSLDAVFFGGASLRRSTKEKLDGAKVNYLSGYGSSEVSACGLSNYNVRPSGLDGEWLQPLDTVKLSFELYSEASGDMPALYSIFAHNGTIPCSVSDSNGVCDIGDLVERHPDYPEWFKIFGRKSSFVVLANGENAPVPPIEDAVSAHESVQTALVFGKGQTQVGLLVELKAGHTVQPGDHAAAEAARNEIWPIIEKVNKTLPDFAQLFKNMIIFTTPDRPVPRADKGSPKRQVALNIYDSDIEALYASVTAGKDSAIHLESIEVPALLDLVKSILVAIYGEETPINPDTSLTLDLGQDSLRATMTRTSIVSSLRAAAKAGTIPQLSAFDPDVLPANLTYQYSTPADLANFLHDTIIGNSKSAGDVNASQTALMKQLIEKYSQQLIASKPGQLAQPGLLNRLFGRSSLENQSQVVLLTGSTGAFGTTLLELLVESPRVKKVICLIRSNNSDRSALLARQAESFSSRNLNTAPAHSSKVDYLHGNPTDPKLIVPEEVTSIIHAAWSVNFNLSLADFTPEIEGTVRLLQHCQKTGARLVFASSVSTIMGAPEDAGKETSTPGLRLIDEDEDTPLEWASLGYGRSKTVIEKLISKAVHEGGVKATSIRCGQIIGDARTGAWNKAEWAPTVFRSAEALGVLPDDLGTVDWITVNDAMKVLVAAAVEPHVESITPASRTNVVNLVNPRRIMWAQVIEAFRTHLPAGIKVLSNQDWLARLEEATRELSNSDDQKAYMARIPAVNLIGTYQGMVSSMNQTLLEVKAAKTLTKGEIDSAVVVDGDLAGRFVNFWQKSA</sequence>
<evidence type="ECO:0008006" key="7">
    <source>
        <dbReference type="Google" id="ProtNLM"/>
    </source>
</evidence>
<dbReference type="Proteomes" id="UP000078113">
    <property type="component" value="Unassembled WGS sequence"/>
</dbReference>
<dbReference type="Pfam" id="PF23562">
    <property type="entry name" value="AMP-binding_C_3"/>
    <property type="match status" value="1"/>
</dbReference>
<comment type="caution">
    <text evidence="5">The sequence shown here is derived from an EMBL/GenBank/DDBJ whole genome shotgun (WGS) entry which is preliminary data.</text>
</comment>
<evidence type="ECO:0000256" key="1">
    <source>
        <dbReference type="ARBA" id="ARBA00022450"/>
    </source>
</evidence>
<dbReference type="Pfam" id="PF00501">
    <property type="entry name" value="AMP-binding"/>
    <property type="match status" value="1"/>
</dbReference>
<keyword evidence="2" id="KW-0597">Phosphoprotein</keyword>
<dbReference type="AlphaFoldDB" id="A0A8X7T8S9"/>
<proteinExistence type="predicted"/>
<dbReference type="InterPro" id="IPR000873">
    <property type="entry name" value="AMP-dep_synth/lig_dom"/>
</dbReference>
<evidence type="ECO:0000256" key="2">
    <source>
        <dbReference type="ARBA" id="ARBA00022553"/>
    </source>
</evidence>
<evidence type="ECO:0000259" key="3">
    <source>
        <dbReference type="Pfam" id="PF00501"/>
    </source>
</evidence>
<feature type="domain" description="Thioester reductase (TE)" evidence="4">
    <location>
        <begin position="734"/>
        <end position="967"/>
    </location>
</feature>
<reference evidence="5" key="1">
    <citation type="submission" date="2016-04" db="EMBL/GenBank/DDBJ databases">
        <authorList>
            <person name="Nguyen H.D."/>
            <person name="Samba Siva P."/>
            <person name="Cullis J."/>
            <person name="Levesque C.A."/>
            <person name="Hambleton S."/>
        </authorList>
    </citation>
    <scope>NUCLEOTIDE SEQUENCE</scope>
    <source>
        <strain evidence="5">DAOMC 236422</strain>
    </source>
</reference>
<organism evidence="5 6">
    <name type="scientific">Tilletia walkeri</name>
    <dbReference type="NCBI Taxonomy" id="117179"/>
    <lineage>
        <taxon>Eukaryota</taxon>
        <taxon>Fungi</taxon>
        <taxon>Dikarya</taxon>
        <taxon>Basidiomycota</taxon>
        <taxon>Ustilaginomycotina</taxon>
        <taxon>Exobasidiomycetes</taxon>
        <taxon>Tilletiales</taxon>
        <taxon>Tilletiaceae</taxon>
        <taxon>Tilletia</taxon>
    </lineage>
</organism>
<dbReference type="InterPro" id="IPR042099">
    <property type="entry name" value="ANL_N_sf"/>
</dbReference>
<dbReference type="InterPro" id="IPR013120">
    <property type="entry name" value="FAR_NAD-bd"/>
</dbReference>
<dbReference type="InterPro" id="IPR036291">
    <property type="entry name" value="NAD(P)-bd_dom_sf"/>
</dbReference>
<reference evidence="5" key="2">
    <citation type="journal article" date="2019" name="IMA Fungus">
        <title>Genome sequencing and comparison of five Tilletia species to identify candidate genes for the detection of regulated species infecting wheat.</title>
        <authorList>
            <person name="Nguyen H.D.T."/>
            <person name="Sultana T."/>
            <person name="Kesanakurti P."/>
            <person name="Hambleton S."/>
        </authorList>
    </citation>
    <scope>NUCLEOTIDE SEQUENCE</scope>
    <source>
        <strain evidence="5">DAOMC 236422</strain>
    </source>
</reference>
<dbReference type="PANTHER" id="PTHR43439">
    <property type="entry name" value="PHENYLACETATE-COENZYME A LIGASE"/>
    <property type="match status" value="1"/>
</dbReference>
<keyword evidence="1" id="KW-0596">Phosphopantetheine</keyword>
<evidence type="ECO:0000313" key="5">
    <source>
        <dbReference type="EMBL" id="KAE8271653.1"/>
    </source>
</evidence>
<evidence type="ECO:0000313" key="6">
    <source>
        <dbReference type="Proteomes" id="UP000078113"/>
    </source>
</evidence>
<dbReference type="Gene3D" id="3.40.50.12780">
    <property type="entry name" value="N-terminal domain of ligase-like"/>
    <property type="match status" value="1"/>
</dbReference>
<dbReference type="EMBL" id="LWDG02000013">
    <property type="protein sequence ID" value="KAE8271653.1"/>
    <property type="molecule type" value="Genomic_DNA"/>
</dbReference>
<dbReference type="Pfam" id="PF07993">
    <property type="entry name" value="NAD_binding_4"/>
    <property type="match status" value="1"/>
</dbReference>
<protein>
    <recommendedName>
        <fullName evidence="7">Acetyl-CoA synthetase-like protein</fullName>
    </recommendedName>
</protein>
<evidence type="ECO:0000259" key="4">
    <source>
        <dbReference type="Pfam" id="PF07993"/>
    </source>
</evidence>
<keyword evidence="6" id="KW-1185">Reference proteome</keyword>
<dbReference type="PANTHER" id="PTHR43439:SF2">
    <property type="entry name" value="ENZYME, PUTATIVE (JCVI)-RELATED"/>
    <property type="match status" value="1"/>
</dbReference>
<feature type="domain" description="AMP-dependent synthetase/ligase" evidence="3">
    <location>
        <begin position="98"/>
        <end position="360"/>
    </location>
</feature>
<accession>A0A8X7T8S9</accession>
<name>A0A8X7T8S9_9BASI</name>
<dbReference type="SUPFAM" id="SSF56801">
    <property type="entry name" value="Acetyl-CoA synthetase-like"/>
    <property type="match status" value="1"/>
</dbReference>